<name>A0AA39U5L7_9AGAR</name>
<organism evidence="3 4">
    <name type="scientific">Armillaria novae-zelandiae</name>
    <dbReference type="NCBI Taxonomy" id="153914"/>
    <lineage>
        <taxon>Eukaryota</taxon>
        <taxon>Fungi</taxon>
        <taxon>Dikarya</taxon>
        <taxon>Basidiomycota</taxon>
        <taxon>Agaricomycotina</taxon>
        <taxon>Agaricomycetes</taxon>
        <taxon>Agaricomycetidae</taxon>
        <taxon>Agaricales</taxon>
        <taxon>Marasmiineae</taxon>
        <taxon>Physalacriaceae</taxon>
        <taxon>Armillaria</taxon>
    </lineage>
</organism>
<feature type="transmembrane region" description="Helical" evidence="2">
    <location>
        <begin position="105"/>
        <end position="125"/>
    </location>
</feature>
<feature type="transmembrane region" description="Helical" evidence="2">
    <location>
        <begin position="20"/>
        <end position="45"/>
    </location>
</feature>
<feature type="transmembrane region" description="Helical" evidence="2">
    <location>
        <begin position="223"/>
        <end position="241"/>
    </location>
</feature>
<feature type="region of interest" description="Disordered" evidence="1">
    <location>
        <begin position="276"/>
        <end position="332"/>
    </location>
</feature>
<reference evidence="3" key="1">
    <citation type="submission" date="2023-06" db="EMBL/GenBank/DDBJ databases">
        <authorList>
            <consortium name="Lawrence Berkeley National Laboratory"/>
            <person name="Ahrendt S."/>
            <person name="Sahu N."/>
            <person name="Indic B."/>
            <person name="Wong-Bajracharya J."/>
            <person name="Merenyi Z."/>
            <person name="Ke H.-M."/>
            <person name="Monk M."/>
            <person name="Kocsube S."/>
            <person name="Drula E."/>
            <person name="Lipzen A."/>
            <person name="Balint B."/>
            <person name="Henrissat B."/>
            <person name="Andreopoulos B."/>
            <person name="Martin F.M."/>
            <person name="Harder C.B."/>
            <person name="Rigling D."/>
            <person name="Ford K.L."/>
            <person name="Foster G.D."/>
            <person name="Pangilinan J."/>
            <person name="Papanicolaou A."/>
            <person name="Barry K."/>
            <person name="LaButti K."/>
            <person name="Viragh M."/>
            <person name="Koriabine M."/>
            <person name="Yan M."/>
            <person name="Riley R."/>
            <person name="Champramary S."/>
            <person name="Plett K.L."/>
            <person name="Tsai I.J."/>
            <person name="Slot J."/>
            <person name="Sipos G."/>
            <person name="Plett J."/>
            <person name="Nagy L.G."/>
            <person name="Grigoriev I.V."/>
        </authorList>
    </citation>
    <scope>NUCLEOTIDE SEQUENCE</scope>
    <source>
        <strain evidence="3">ICMP 16352</strain>
    </source>
</reference>
<evidence type="ECO:0000313" key="4">
    <source>
        <dbReference type="Proteomes" id="UP001175227"/>
    </source>
</evidence>
<keyword evidence="2" id="KW-1133">Transmembrane helix</keyword>
<comment type="caution">
    <text evidence="3">The sequence shown here is derived from an EMBL/GenBank/DDBJ whole genome shotgun (WGS) entry which is preliminary data.</text>
</comment>
<evidence type="ECO:0000313" key="3">
    <source>
        <dbReference type="EMBL" id="KAK0467475.1"/>
    </source>
</evidence>
<feature type="compositionally biased region" description="Basic and acidic residues" evidence="1">
    <location>
        <begin position="292"/>
        <end position="322"/>
    </location>
</feature>
<gene>
    <name evidence="3" type="ORF">IW261DRAFT_1598210</name>
</gene>
<accession>A0AA39U5L7</accession>
<dbReference type="Proteomes" id="UP001175227">
    <property type="component" value="Unassembled WGS sequence"/>
</dbReference>
<keyword evidence="4" id="KW-1185">Reference proteome</keyword>
<protein>
    <submittedName>
        <fullName evidence="3">Uncharacterized protein</fullName>
    </submittedName>
</protein>
<sequence>MSELSGSEIKAIFVALDAQLNVATLTALTHGIHTGVVVVTLWTIASRKKSDGHSRRPQFFCVVIIFLYLLATFNFYCQWAENIAYFGTTGKSFAEVYRSYHISTAIPLAVGIDAILSTVLADVTLIWRCWIVWSRSWIVVVIPIACTLLATASRGIVTFYTVFEPNTSSPQALYLKNAVNWAVLYSSLIMATLLWCTTLIIYRIVRVGGVAGRTRVYQRLIEMLVESALLYSAVIVALLVFEVHNDEVGVCLEVMAIAIRGIAPTILVGRIAAGHARPDDSWSGSSTTSSLRFREHSSSQTRDSEVGAGSEWDRSSRPKPDLEDGLEGSTES</sequence>
<keyword evidence="2" id="KW-0472">Membrane</keyword>
<dbReference type="AlphaFoldDB" id="A0AA39U5L7"/>
<feature type="transmembrane region" description="Helical" evidence="2">
    <location>
        <begin position="137"/>
        <end position="163"/>
    </location>
</feature>
<evidence type="ECO:0000256" key="2">
    <source>
        <dbReference type="SAM" id="Phobius"/>
    </source>
</evidence>
<proteinExistence type="predicted"/>
<feature type="transmembrane region" description="Helical" evidence="2">
    <location>
        <begin position="57"/>
        <end position="76"/>
    </location>
</feature>
<feature type="compositionally biased region" description="Low complexity" evidence="1">
    <location>
        <begin position="281"/>
        <end position="290"/>
    </location>
</feature>
<feature type="transmembrane region" description="Helical" evidence="2">
    <location>
        <begin position="183"/>
        <end position="202"/>
    </location>
</feature>
<dbReference type="EMBL" id="JAUEPR010000076">
    <property type="protein sequence ID" value="KAK0467475.1"/>
    <property type="molecule type" value="Genomic_DNA"/>
</dbReference>
<keyword evidence="2" id="KW-0812">Transmembrane</keyword>
<evidence type="ECO:0000256" key="1">
    <source>
        <dbReference type="SAM" id="MobiDB-lite"/>
    </source>
</evidence>